<dbReference type="EMBL" id="SWOV01000049">
    <property type="protein sequence ID" value="NFF89070.1"/>
    <property type="molecule type" value="Genomic_DNA"/>
</dbReference>
<dbReference type="InterPro" id="IPR036866">
    <property type="entry name" value="RibonucZ/Hydroxyglut_hydro"/>
</dbReference>
<dbReference type="SMART" id="SM00849">
    <property type="entry name" value="Lactamase_B"/>
    <property type="match status" value="1"/>
</dbReference>
<reference evidence="2 3" key="1">
    <citation type="submission" date="2019-04" db="EMBL/GenBank/DDBJ databases">
        <title>Genome sequencing of Clostridium botulinum Groups I-IV and Clostridium butyricum.</title>
        <authorList>
            <person name="Brunt J."/>
            <person name="Van Vliet A.H.M."/>
            <person name="Stringer S.C."/>
            <person name="Carter A.T."/>
            <person name="Peck M.W."/>
        </authorList>
    </citation>
    <scope>NUCLEOTIDE SEQUENCE [LARGE SCALE GENOMIC DNA]</scope>
    <source>
        <strain evidence="2 3">1605</strain>
    </source>
</reference>
<dbReference type="InterPro" id="IPR001279">
    <property type="entry name" value="Metallo-B-lactamas"/>
</dbReference>
<dbReference type="Gene3D" id="3.60.15.10">
    <property type="entry name" value="Ribonuclease Z/Hydroxyacylglutathione hydrolase-like"/>
    <property type="match status" value="1"/>
</dbReference>
<protein>
    <submittedName>
        <fullName evidence="2">MBL fold metallo-hydrolase</fullName>
    </submittedName>
</protein>
<feature type="domain" description="Metallo-beta-lactamase" evidence="1">
    <location>
        <begin position="21"/>
        <end position="204"/>
    </location>
</feature>
<dbReference type="RefSeq" id="WP_053342571.1">
    <property type="nucleotide sequence ID" value="NZ_LFPA01000091.1"/>
</dbReference>
<evidence type="ECO:0000313" key="3">
    <source>
        <dbReference type="Proteomes" id="UP000476820"/>
    </source>
</evidence>
<keyword evidence="2" id="KW-0378">Hydrolase</keyword>
<dbReference type="PANTHER" id="PTHR13754">
    <property type="entry name" value="METALLO-BETA-LACTAMASE SUPERFAMILY PROTEIN"/>
    <property type="match status" value="1"/>
</dbReference>
<sequence>MKITTLIENTQDKDEKLKNEHGLSMFIEGSNCNVLFDTGKTGDFIENAKKLNVDLKNTDILVLSHAHYDHCGGVKRLIETYDIKPKLVVSNHFFYRTDKYHYSDGSLKSDFSKEPGYAYIGTDFDKKYVEDKGIRIESLEKDIIEICDNVFVFSNFNKYYDFEKINPNMQRKVNDEYIIDTFDEEVALGIKTKKGLVILLGCAHPGFLNMVKTIEERTNEKIVGIIGGTHLIEADDDRIKKSVDYLNESGVELLGLSHCTGEKAVEIFNKECKTSFTNRTGTILELD</sequence>
<evidence type="ECO:0000313" key="2">
    <source>
        <dbReference type="EMBL" id="NFF89070.1"/>
    </source>
</evidence>
<dbReference type="PANTHER" id="PTHR13754:SF13">
    <property type="entry name" value="METALLO-BETA-LACTAMASE SUPERFAMILY PROTEIN (AFU_ORTHOLOGUE AFUA_3G07630)"/>
    <property type="match status" value="1"/>
</dbReference>
<dbReference type="CDD" id="cd07713">
    <property type="entry name" value="DHPS-like_MBL-fold"/>
    <property type="match status" value="1"/>
</dbReference>
<dbReference type="InterPro" id="IPR052926">
    <property type="entry name" value="Metallo-beta-lactamase_dom"/>
</dbReference>
<evidence type="ECO:0000259" key="1">
    <source>
        <dbReference type="SMART" id="SM00849"/>
    </source>
</evidence>
<dbReference type="InterPro" id="IPR041712">
    <property type="entry name" value="DHPS-like_MBL-fold"/>
</dbReference>
<dbReference type="SUPFAM" id="SSF56281">
    <property type="entry name" value="Metallo-hydrolase/oxidoreductase"/>
    <property type="match status" value="1"/>
</dbReference>
<dbReference type="OrthoDB" id="9803916at2"/>
<comment type="caution">
    <text evidence="2">The sequence shown here is derived from an EMBL/GenBank/DDBJ whole genome shotgun (WGS) entry which is preliminary data.</text>
</comment>
<dbReference type="Pfam" id="PF00753">
    <property type="entry name" value="Lactamase_B"/>
    <property type="match status" value="1"/>
</dbReference>
<organism evidence="2 3">
    <name type="scientific">Clostridium botulinum</name>
    <dbReference type="NCBI Taxonomy" id="1491"/>
    <lineage>
        <taxon>Bacteria</taxon>
        <taxon>Bacillati</taxon>
        <taxon>Bacillota</taxon>
        <taxon>Clostridia</taxon>
        <taxon>Eubacteriales</taxon>
        <taxon>Clostridiaceae</taxon>
        <taxon>Clostridium</taxon>
    </lineage>
</organism>
<gene>
    <name evidence="2" type="ORF">FC774_14545</name>
</gene>
<proteinExistence type="predicted"/>
<dbReference type="GO" id="GO:0016740">
    <property type="term" value="F:transferase activity"/>
    <property type="evidence" value="ECO:0007669"/>
    <property type="project" value="TreeGrafter"/>
</dbReference>
<dbReference type="GO" id="GO:0016787">
    <property type="term" value="F:hydrolase activity"/>
    <property type="evidence" value="ECO:0007669"/>
    <property type="project" value="UniProtKB-KW"/>
</dbReference>
<accession>A0A0M1LE10</accession>
<dbReference type="AlphaFoldDB" id="A0A0M1LE10"/>
<dbReference type="Proteomes" id="UP000476820">
    <property type="component" value="Unassembled WGS sequence"/>
</dbReference>
<name>A0A0M1LE10_CLOBO</name>